<dbReference type="PANTHER" id="PTHR35936">
    <property type="entry name" value="MEMBRANE-BOUND LYTIC MUREIN TRANSGLYCOSYLASE F"/>
    <property type="match status" value="1"/>
</dbReference>
<dbReference type="EMBL" id="JBHRSZ010000006">
    <property type="protein sequence ID" value="MFC3152321.1"/>
    <property type="molecule type" value="Genomic_DNA"/>
</dbReference>
<sequence>MKRIRTLFGVLGLLLLIGGSQSSFAETVKLDIGEWAPFTSENDQNGKIAEVLVKEAFKLEGYQVELNYYPWKRSYERVKLGQSDGTFPWFINSDRGDTQFFIISRESVIRDKEVFFYRKDRPFNWTTFEDLKKYSIGGVIGYSHISQLKRHGIQLETVANENQNYRKLMAGRLDAAPGSVVVGYQMIRSMFPKSQWDLITHHDKPLREADMFIFFSRQSPRSQELEAVFSNGMKKLKDSGRYSTILDQFLLAGSSE</sequence>
<comment type="similarity">
    <text evidence="1">Belongs to the bacterial solute-binding protein 3 family.</text>
</comment>
<comment type="caution">
    <text evidence="3">The sequence shown here is derived from an EMBL/GenBank/DDBJ whole genome shotgun (WGS) entry which is preliminary data.</text>
</comment>
<evidence type="ECO:0000313" key="3">
    <source>
        <dbReference type="EMBL" id="MFC3152321.1"/>
    </source>
</evidence>
<protein>
    <submittedName>
        <fullName evidence="3">Substrate-binding periplasmic protein</fullName>
    </submittedName>
</protein>
<feature type="signal peptide" evidence="2">
    <location>
        <begin position="1"/>
        <end position="25"/>
    </location>
</feature>
<evidence type="ECO:0000313" key="4">
    <source>
        <dbReference type="Proteomes" id="UP001595476"/>
    </source>
</evidence>
<organism evidence="3 4">
    <name type="scientific">Litoribrevibacter euphylliae</name>
    <dbReference type="NCBI Taxonomy" id="1834034"/>
    <lineage>
        <taxon>Bacteria</taxon>
        <taxon>Pseudomonadati</taxon>
        <taxon>Pseudomonadota</taxon>
        <taxon>Gammaproteobacteria</taxon>
        <taxon>Oceanospirillales</taxon>
        <taxon>Oceanospirillaceae</taxon>
        <taxon>Litoribrevibacter</taxon>
    </lineage>
</organism>
<feature type="chain" id="PRO_5045061813" evidence="2">
    <location>
        <begin position="26"/>
        <end position="256"/>
    </location>
</feature>
<evidence type="ECO:0000256" key="1">
    <source>
        <dbReference type="ARBA" id="ARBA00010333"/>
    </source>
</evidence>
<dbReference type="SUPFAM" id="SSF53850">
    <property type="entry name" value="Periplasmic binding protein-like II"/>
    <property type="match status" value="1"/>
</dbReference>
<dbReference type="Gene3D" id="3.40.190.10">
    <property type="entry name" value="Periplasmic binding protein-like II"/>
    <property type="match status" value="2"/>
</dbReference>
<name>A0ABV7HLD3_9GAMM</name>
<proteinExistence type="inferred from homology"/>
<evidence type="ECO:0000256" key="2">
    <source>
        <dbReference type="SAM" id="SignalP"/>
    </source>
</evidence>
<accession>A0ABV7HLD3</accession>
<keyword evidence="4" id="KW-1185">Reference proteome</keyword>
<dbReference type="RefSeq" id="WP_386722248.1">
    <property type="nucleotide sequence ID" value="NZ_JBHRSZ010000006.1"/>
</dbReference>
<keyword evidence="2" id="KW-0732">Signal</keyword>
<dbReference type="Proteomes" id="UP001595476">
    <property type="component" value="Unassembled WGS sequence"/>
</dbReference>
<gene>
    <name evidence="3" type="ORF">ACFOEK_14905</name>
</gene>
<dbReference type="PANTHER" id="PTHR35936:SF25">
    <property type="entry name" value="ABC TRANSPORTER SUBSTRATE-BINDING PROTEIN"/>
    <property type="match status" value="1"/>
</dbReference>
<reference evidence="4" key="1">
    <citation type="journal article" date="2019" name="Int. J. Syst. Evol. Microbiol.">
        <title>The Global Catalogue of Microorganisms (GCM) 10K type strain sequencing project: providing services to taxonomists for standard genome sequencing and annotation.</title>
        <authorList>
            <consortium name="The Broad Institute Genomics Platform"/>
            <consortium name="The Broad Institute Genome Sequencing Center for Infectious Disease"/>
            <person name="Wu L."/>
            <person name="Ma J."/>
        </authorList>
    </citation>
    <scope>NUCLEOTIDE SEQUENCE [LARGE SCALE GENOMIC DNA]</scope>
    <source>
        <strain evidence="4">KCTC 52438</strain>
    </source>
</reference>